<evidence type="ECO:0000256" key="1">
    <source>
        <dbReference type="ARBA" id="ARBA00005254"/>
    </source>
</evidence>
<proteinExistence type="inferred from homology"/>
<dbReference type="InterPro" id="IPR014748">
    <property type="entry name" value="Enoyl-CoA_hydra_C"/>
</dbReference>
<dbReference type="PANTHER" id="PTHR43802:SF1">
    <property type="entry name" value="IP11341P-RELATED"/>
    <property type="match status" value="1"/>
</dbReference>
<dbReference type="EMBL" id="VFRQ01000004">
    <property type="protein sequence ID" value="TPE44260.1"/>
    <property type="molecule type" value="Genomic_DNA"/>
</dbReference>
<dbReference type="GO" id="GO:0016853">
    <property type="term" value="F:isomerase activity"/>
    <property type="evidence" value="ECO:0007669"/>
    <property type="project" value="UniProtKB-KW"/>
</dbReference>
<comment type="caution">
    <text evidence="3">The sequence shown here is derived from an EMBL/GenBank/DDBJ whole genome shotgun (WGS) entry which is preliminary data.</text>
</comment>
<dbReference type="EC" id="5.3.3.18" evidence="3"/>
<dbReference type="AlphaFoldDB" id="A0A501W7F2"/>
<dbReference type="Gene3D" id="1.10.12.10">
    <property type="entry name" value="Lyase 2-enoyl-coa Hydratase, Chain A, domain 2"/>
    <property type="match status" value="1"/>
</dbReference>
<keyword evidence="4" id="KW-1185">Reference proteome</keyword>
<organism evidence="3 4">
    <name type="scientific">Pontibacter mangrovi</name>
    <dbReference type="NCBI Taxonomy" id="2589816"/>
    <lineage>
        <taxon>Bacteria</taxon>
        <taxon>Pseudomonadati</taxon>
        <taxon>Bacteroidota</taxon>
        <taxon>Cytophagia</taxon>
        <taxon>Cytophagales</taxon>
        <taxon>Hymenobacteraceae</taxon>
        <taxon>Pontibacter</taxon>
    </lineage>
</organism>
<dbReference type="PROSITE" id="PS00166">
    <property type="entry name" value="ENOYL_COA_HYDRATASE"/>
    <property type="match status" value="1"/>
</dbReference>
<dbReference type="Pfam" id="PF00378">
    <property type="entry name" value="ECH_1"/>
    <property type="match status" value="1"/>
</dbReference>
<dbReference type="Gene3D" id="3.90.226.10">
    <property type="entry name" value="2-enoyl-CoA Hydratase, Chain A, domain 1"/>
    <property type="match status" value="1"/>
</dbReference>
<reference evidence="3 4" key="1">
    <citation type="submission" date="2019-06" db="EMBL/GenBank/DDBJ databases">
        <title>A novel bacterium of genus Pontibacter, isolated from marine sediment.</title>
        <authorList>
            <person name="Huang H."/>
            <person name="Mo K."/>
            <person name="Hu Y."/>
        </authorList>
    </citation>
    <scope>NUCLEOTIDE SEQUENCE [LARGE SCALE GENOMIC DNA]</scope>
    <source>
        <strain evidence="3 4">HB172049</strain>
    </source>
</reference>
<accession>A0A501W7F2</accession>
<dbReference type="Proteomes" id="UP000316727">
    <property type="component" value="Unassembled WGS sequence"/>
</dbReference>
<name>A0A501W7F2_9BACT</name>
<gene>
    <name evidence="3" type="ORF">FJM65_08865</name>
</gene>
<keyword evidence="3" id="KW-0413">Isomerase</keyword>
<dbReference type="RefSeq" id="WP_140621153.1">
    <property type="nucleotide sequence ID" value="NZ_VFRQ01000004.1"/>
</dbReference>
<sequence length="261" mass="28474">MEDNNFIKYTFDAGIATITLNRPDVYNSFNREMALSLQQHLRQCQHNEAVRAVVLTGEGKAFCAGQDLAEATAANAMEISEIVDQHYNPIILLLRQLEKPVIAAVNGVAAGAGANLALACDIVLAKASASFIQAFSKIGLIPDSGGTFFLPRLVGLQRASALMMTGDKVSAAEAQQMGMIYKVFADEAFEAEVQRLAQRMAQMPTKGLAYTKALLNCSFEFSLEQQLAQESDYQHRAGITADFKEGVQAFIEKRKPNFKGQ</sequence>
<dbReference type="InterPro" id="IPR001753">
    <property type="entry name" value="Enoyl-CoA_hydra/iso"/>
</dbReference>
<protein>
    <submittedName>
        <fullName evidence="3">2-(1,2-epoxy-1,2-dihydrophenyl)acetyl-CoA isomerase</fullName>
        <ecNumber evidence="3">5.3.3.18</ecNumber>
    </submittedName>
</protein>
<dbReference type="OrthoDB" id="9775794at2"/>
<dbReference type="CDD" id="cd06558">
    <property type="entry name" value="crotonase-like"/>
    <property type="match status" value="1"/>
</dbReference>
<dbReference type="PANTHER" id="PTHR43802">
    <property type="entry name" value="ENOYL-COA HYDRATASE"/>
    <property type="match status" value="1"/>
</dbReference>
<dbReference type="InterPro" id="IPR018376">
    <property type="entry name" value="Enoyl-CoA_hyd/isom_CS"/>
</dbReference>
<evidence type="ECO:0000313" key="3">
    <source>
        <dbReference type="EMBL" id="TPE44260.1"/>
    </source>
</evidence>
<dbReference type="SUPFAM" id="SSF52096">
    <property type="entry name" value="ClpP/crotonase"/>
    <property type="match status" value="1"/>
</dbReference>
<evidence type="ECO:0000313" key="4">
    <source>
        <dbReference type="Proteomes" id="UP000316727"/>
    </source>
</evidence>
<comment type="similarity">
    <text evidence="1 2">Belongs to the enoyl-CoA hydratase/isomerase family.</text>
</comment>
<dbReference type="InterPro" id="IPR029045">
    <property type="entry name" value="ClpP/crotonase-like_dom_sf"/>
</dbReference>
<evidence type="ECO:0000256" key="2">
    <source>
        <dbReference type="RuleBase" id="RU003707"/>
    </source>
</evidence>